<organism evidence="1 2">
    <name type="scientific">Alteromonas hispanica</name>
    <dbReference type="NCBI Taxonomy" id="315421"/>
    <lineage>
        <taxon>Bacteria</taxon>
        <taxon>Pseudomonadati</taxon>
        <taxon>Pseudomonadota</taxon>
        <taxon>Gammaproteobacteria</taxon>
        <taxon>Alteromonadales</taxon>
        <taxon>Alteromonadaceae</taxon>
        <taxon>Alteromonas/Salinimonas group</taxon>
        <taxon>Alteromonas</taxon>
    </lineage>
</organism>
<accession>A0A6L9MXU0</accession>
<comment type="caution">
    <text evidence="1">The sequence shown here is derived from an EMBL/GenBank/DDBJ whole genome shotgun (WGS) entry which is preliminary data.</text>
</comment>
<keyword evidence="2" id="KW-1185">Reference proteome</keyword>
<name>A0A6L9MXU0_9ALTE</name>
<gene>
    <name evidence="1" type="ORF">GTW09_15600</name>
</gene>
<protein>
    <submittedName>
        <fullName evidence="1">Uncharacterized protein</fullName>
    </submittedName>
</protein>
<proteinExistence type="predicted"/>
<reference evidence="1 2" key="1">
    <citation type="submission" date="2020-01" db="EMBL/GenBank/DDBJ databases">
        <title>Genomes of bacteria type strains.</title>
        <authorList>
            <person name="Chen J."/>
            <person name="Zhu S."/>
            <person name="Yang J."/>
        </authorList>
    </citation>
    <scope>NUCLEOTIDE SEQUENCE [LARGE SCALE GENOMIC DNA]</scope>
    <source>
        <strain evidence="1 2">LMG 22958</strain>
    </source>
</reference>
<sequence>MQFPPYGNYSVDISGNVLEVFAVGAWNLKTTQIFVEEMHSLIKRFEGKPWAALMDGRRWVLATPDCQTCLSEAIKTNITMGLCRSAYVLDSGMVKKAHLERTHPSKQRDLEFPTYERQYFERYFQALNWLHQEGFSPINSPLK</sequence>
<evidence type="ECO:0000313" key="2">
    <source>
        <dbReference type="Proteomes" id="UP000478837"/>
    </source>
</evidence>
<dbReference type="AlphaFoldDB" id="A0A6L9MXU0"/>
<dbReference type="EMBL" id="JAAAWP010000012">
    <property type="protein sequence ID" value="NDW22947.1"/>
    <property type="molecule type" value="Genomic_DNA"/>
</dbReference>
<dbReference type="RefSeq" id="WP_100970849.1">
    <property type="nucleotide sequence ID" value="NZ_JAAAWP010000012.1"/>
</dbReference>
<dbReference type="Proteomes" id="UP000478837">
    <property type="component" value="Unassembled WGS sequence"/>
</dbReference>
<evidence type="ECO:0000313" key="1">
    <source>
        <dbReference type="EMBL" id="NDW22947.1"/>
    </source>
</evidence>